<keyword evidence="4" id="KW-1185">Reference proteome</keyword>
<dbReference type="CDD" id="cd15565">
    <property type="entry name" value="PHD2_NSD"/>
    <property type="match status" value="1"/>
</dbReference>
<dbReference type="InterPro" id="IPR055198">
    <property type="entry name" value="NSD_PHD"/>
</dbReference>
<evidence type="ECO:0000313" key="4">
    <source>
        <dbReference type="Proteomes" id="UP001497457"/>
    </source>
</evidence>
<evidence type="ECO:0000259" key="2">
    <source>
        <dbReference type="Pfam" id="PF22908"/>
    </source>
</evidence>
<evidence type="ECO:0000256" key="1">
    <source>
        <dbReference type="SAM" id="MobiDB-lite"/>
    </source>
</evidence>
<reference evidence="3 4" key="2">
    <citation type="submission" date="2024-10" db="EMBL/GenBank/DDBJ databases">
        <authorList>
            <person name="Ryan C."/>
        </authorList>
    </citation>
    <scope>NUCLEOTIDE SEQUENCE [LARGE SCALE GENOMIC DNA]</scope>
</reference>
<feature type="region of interest" description="Disordered" evidence="1">
    <location>
        <begin position="347"/>
        <end position="374"/>
    </location>
</feature>
<dbReference type="InterPro" id="IPR013083">
    <property type="entry name" value="Znf_RING/FYVE/PHD"/>
</dbReference>
<dbReference type="Proteomes" id="UP001497457">
    <property type="component" value="Chromosome 10rd"/>
</dbReference>
<feature type="compositionally biased region" description="Polar residues" evidence="1">
    <location>
        <begin position="359"/>
        <end position="374"/>
    </location>
</feature>
<dbReference type="AlphaFoldDB" id="A0ABC8VL20"/>
<protein>
    <recommendedName>
        <fullName evidence="2">Histone-lysine N-methyltransferase NSD-like PHD zinc finger domain-containing protein</fullName>
    </recommendedName>
</protein>
<dbReference type="PANTHER" id="PTHR46235:SF8">
    <property type="entry name" value="ZINC FINGER PHD-TYPE DOMAIN-CONTAINING PROTEIN"/>
    <property type="match status" value="1"/>
</dbReference>
<dbReference type="PANTHER" id="PTHR46235">
    <property type="entry name" value="PHD FINGER-CONTAINING PROTEIN DDB_G0268158"/>
    <property type="match status" value="1"/>
</dbReference>
<gene>
    <name evidence="3" type="ORF">URODEC1_LOCUS4560</name>
</gene>
<proteinExistence type="predicted"/>
<reference evidence="4" key="1">
    <citation type="submission" date="2024-06" db="EMBL/GenBank/DDBJ databases">
        <authorList>
            <person name="Ryan C."/>
        </authorList>
    </citation>
    <scope>NUCLEOTIDE SEQUENCE [LARGE SCALE GENOMIC DNA]</scope>
</reference>
<dbReference type="EMBL" id="OZ075120">
    <property type="protein sequence ID" value="CAL4893047.1"/>
    <property type="molecule type" value="Genomic_DNA"/>
</dbReference>
<feature type="domain" description="Histone-lysine N-methyltransferase NSD-like PHD zinc finger" evidence="2">
    <location>
        <begin position="137"/>
        <end position="205"/>
    </location>
</feature>
<accession>A0ABC8VL20</accession>
<dbReference type="Pfam" id="PF22908">
    <property type="entry name" value="PHD_NSD"/>
    <property type="match status" value="1"/>
</dbReference>
<sequence>MLDIPSADQNFQSLHTVLATFVMIEFNSPNKQNDLLLCCTKKEGEHQTRKLLLIFVLALHSGHLFRHRLNYTGSHLHVFNVMQVVSCDGGCQRSFHLTDENSERSKCRLILGLSKEQAETILANDDKDFICKNCKYKKHQCFACGELESSDLSSEPKVFQCEVDDCGRFYHPKCVAKLLYPESKLEALLFKVQVAARENFTCPAHECIVCKGGENKNHRNMQFAVCRRCPTTYHRKCLPSNIPFEMKKGPNGYMQRAWDEWEGPDGHIIPRDRILIYCTCINSCTLLPVDYCPQRLSHHSRFIVFVKIFCRKHEIIKKLRTPKRNHIIFPDAKKHREPQILVDAPTEEDIPEEGMLNNAEPSQSPTPVANDQNQCSCSSPIDSFAPASLFTYPHPGTCGWLGD</sequence>
<name>A0ABC8VL20_9POAL</name>
<organism evidence="3 4">
    <name type="scientific">Urochloa decumbens</name>
    <dbReference type="NCBI Taxonomy" id="240449"/>
    <lineage>
        <taxon>Eukaryota</taxon>
        <taxon>Viridiplantae</taxon>
        <taxon>Streptophyta</taxon>
        <taxon>Embryophyta</taxon>
        <taxon>Tracheophyta</taxon>
        <taxon>Spermatophyta</taxon>
        <taxon>Magnoliopsida</taxon>
        <taxon>Liliopsida</taxon>
        <taxon>Poales</taxon>
        <taxon>Poaceae</taxon>
        <taxon>PACMAD clade</taxon>
        <taxon>Panicoideae</taxon>
        <taxon>Panicodae</taxon>
        <taxon>Paniceae</taxon>
        <taxon>Melinidinae</taxon>
        <taxon>Urochloa</taxon>
    </lineage>
</organism>
<evidence type="ECO:0000313" key="3">
    <source>
        <dbReference type="EMBL" id="CAL4893047.1"/>
    </source>
</evidence>
<dbReference type="Gene3D" id="3.30.40.10">
    <property type="entry name" value="Zinc/RING finger domain, C3HC4 (zinc finger)"/>
    <property type="match status" value="1"/>
</dbReference>